<dbReference type="Pfam" id="PF13556">
    <property type="entry name" value="HTH_30"/>
    <property type="match status" value="1"/>
</dbReference>
<dbReference type="PANTHER" id="PTHR33744:SF1">
    <property type="entry name" value="DNA-BINDING TRANSCRIPTIONAL ACTIVATOR ADER"/>
    <property type="match status" value="1"/>
</dbReference>
<dbReference type="PANTHER" id="PTHR33744">
    <property type="entry name" value="CARBOHYDRATE DIACID REGULATOR"/>
    <property type="match status" value="1"/>
</dbReference>
<dbReference type="InterPro" id="IPR009057">
    <property type="entry name" value="Homeodomain-like_sf"/>
</dbReference>
<dbReference type="Pfam" id="PF07905">
    <property type="entry name" value="PucR"/>
    <property type="match status" value="1"/>
</dbReference>
<dbReference type="InterPro" id="IPR042070">
    <property type="entry name" value="PucR_C-HTH_sf"/>
</dbReference>
<evidence type="ECO:0000259" key="3">
    <source>
        <dbReference type="Pfam" id="PF13556"/>
    </source>
</evidence>
<evidence type="ECO:0000259" key="4">
    <source>
        <dbReference type="Pfam" id="PF17853"/>
    </source>
</evidence>
<feature type="domain" description="PucR C-terminal helix-turn-helix" evidence="3">
    <location>
        <begin position="483"/>
        <end position="540"/>
    </location>
</feature>
<evidence type="ECO:0000313" key="6">
    <source>
        <dbReference type="Proteomes" id="UP001597040"/>
    </source>
</evidence>
<feature type="domain" description="CdaR GGDEF-like" evidence="4">
    <location>
        <begin position="295"/>
        <end position="430"/>
    </location>
</feature>
<dbReference type="Gene3D" id="1.10.10.2840">
    <property type="entry name" value="PucR C-terminal helix-turn-helix domain"/>
    <property type="match status" value="1"/>
</dbReference>
<sequence>MALTVQEILGLPILKTAKVKTGNNHLDQYTVEWVSAIEGSVENFVRKNEFVLTMGMDCVNNPHRLLQFVRDVYESGASALAIATGRYVFEFPNEVLTFAEAHNFILIDLPWEIRFADIQRETMNKINEWQEDVSERSRMVQKKLIDFVIQGDDLSDIVKFVEREIGWSIVFTDDKGRVKAGGTDPEEMIALWEKARQNEDIMIDELVPQHIETTQYDGKNILKKDISAGGMSQGSFIILFPESVRITGNVLHILEYLSAAAALWISREDAIVKTETRLRNEFIWNLAKTPGYLNENIHSRAKLIGYNLHLPYTCIIGFSENMDALSEDRYDDKQYGLRSLVYYIEEEVRYVANVVKLQVAFTYDGDHLIIFLEADNDTVNSSINYFLDLVEKRLNALIPGIIFSWGIGKHTNGVMKFHESYKKAKSALDMGRQQKGLGQRVNFEDTQLNRLLVNLAHNEEIQEIMHSTISPLVEYDQKREAELVDTFIVYVNQNGNVSRAARILNLHRQSLLYRLRKIETLTNLSLVNPDDVFLLNFSIKLWLTGVIKD</sequence>
<dbReference type="RefSeq" id="WP_390358532.1">
    <property type="nucleotide sequence ID" value="NZ_JBHTKJ010000001.1"/>
</dbReference>
<dbReference type="EMBL" id="JBHTKJ010000001">
    <property type="protein sequence ID" value="MFD1036916.1"/>
    <property type="molecule type" value="Genomic_DNA"/>
</dbReference>
<dbReference type="InterPro" id="IPR041522">
    <property type="entry name" value="CdaR_GGDEF"/>
</dbReference>
<organism evidence="5 6">
    <name type="scientific">Virgibacillus byunsanensis</name>
    <dbReference type="NCBI Taxonomy" id="570945"/>
    <lineage>
        <taxon>Bacteria</taxon>
        <taxon>Bacillati</taxon>
        <taxon>Bacillota</taxon>
        <taxon>Bacilli</taxon>
        <taxon>Bacillales</taxon>
        <taxon>Bacillaceae</taxon>
        <taxon>Virgibacillus</taxon>
    </lineage>
</organism>
<dbReference type="InterPro" id="IPR051448">
    <property type="entry name" value="CdaR-like_regulators"/>
</dbReference>
<name>A0ABW3LEV6_9BACI</name>
<evidence type="ECO:0000256" key="1">
    <source>
        <dbReference type="ARBA" id="ARBA00006754"/>
    </source>
</evidence>
<evidence type="ECO:0000259" key="2">
    <source>
        <dbReference type="Pfam" id="PF07905"/>
    </source>
</evidence>
<dbReference type="Proteomes" id="UP001597040">
    <property type="component" value="Unassembled WGS sequence"/>
</dbReference>
<reference evidence="6" key="1">
    <citation type="journal article" date="2019" name="Int. J. Syst. Evol. Microbiol.">
        <title>The Global Catalogue of Microorganisms (GCM) 10K type strain sequencing project: providing services to taxonomists for standard genome sequencing and annotation.</title>
        <authorList>
            <consortium name="The Broad Institute Genomics Platform"/>
            <consortium name="The Broad Institute Genome Sequencing Center for Infectious Disease"/>
            <person name="Wu L."/>
            <person name="Ma J."/>
        </authorList>
    </citation>
    <scope>NUCLEOTIDE SEQUENCE [LARGE SCALE GENOMIC DNA]</scope>
    <source>
        <strain evidence="6">CCUG 56754</strain>
    </source>
</reference>
<proteinExistence type="inferred from homology"/>
<keyword evidence="6" id="KW-1185">Reference proteome</keyword>
<dbReference type="InterPro" id="IPR025736">
    <property type="entry name" value="PucR_C-HTH_dom"/>
</dbReference>
<comment type="similarity">
    <text evidence="1">Belongs to the CdaR family.</text>
</comment>
<feature type="domain" description="Purine catabolism PurC-like" evidence="2">
    <location>
        <begin position="7"/>
        <end position="126"/>
    </location>
</feature>
<comment type="caution">
    <text evidence="5">The sequence shown here is derived from an EMBL/GenBank/DDBJ whole genome shotgun (WGS) entry which is preliminary data.</text>
</comment>
<dbReference type="Pfam" id="PF17853">
    <property type="entry name" value="GGDEF_2"/>
    <property type="match status" value="1"/>
</dbReference>
<gene>
    <name evidence="5" type="ORF">ACFQ3N_00540</name>
</gene>
<dbReference type="SUPFAM" id="SSF46689">
    <property type="entry name" value="Homeodomain-like"/>
    <property type="match status" value="1"/>
</dbReference>
<evidence type="ECO:0000313" key="5">
    <source>
        <dbReference type="EMBL" id="MFD1036916.1"/>
    </source>
</evidence>
<dbReference type="InterPro" id="IPR012914">
    <property type="entry name" value="PucR_dom"/>
</dbReference>
<accession>A0ABW3LEV6</accession>
<protein>
    <submittedName>
        <fullName evidence="5">PucR family transcriptional regulator</fullName>
    </submittedName>
</protein>